<evidence type="ECO:0000313" key="3">
    <source>
        <dbReference type="EMBL" id="CUV40475.1"/>
    </source>
</evidence>
<protein>
    <submittedName>
        <fullName evidence="3">Uncharacterized protein</fullName>
    </submittedName>
</protein>
<sequence>MVSKIEGEDVAAVRRFFQTSGVATATLKGNLQIFVDNHASRHICGRLEAINFAGE</sequence>
<evidence type="ECO:0000313" key="2">
    <source>
        <dbReference type="EMBL" id="CUV33821.1"/>
    </source>
</evidence>
<name>A0A0S4W1B8_RALSL</name>
<dbReference type="EMBL" id="LN899822">
    <property type="protein sequence ID" value="CUV62887.1"/>
    <property type="molecule type" value="Genomic_DNA"/>
</dbReference>
<gene>
    <name evidence="4" type="ORF">RD1301_v1_2840003</name>
    <name evidence="1" type="ORF">RUN1744_v1_30002</name>
    <name evidence="2" type="ORF">TD1301_v1_560028</name>
    <name evidence="3" type="ORF">TF3108_v1_500002</name>
</gene>
<dbReference type="EMBL" id="LN899823">
    <property type="protein sequence ID" value="CUV21469.1"/>
    <property type="molecule type" value="Genomic_DNA"/>
</dbReference>
<proteinExistence type="predicted"/>
<dbReference type="EMBL" id="LN899826">
    <property type="protein sequence ID" value="CUV40475.1"/>
    <property type="molecule type" value="Genomic_DNA"/>
</dbReference>
<reference evidence="3" key="1">
    <citation type="submission" date="2015-10" db="EMBL/GenBank/DDBJ databases">
        <authorList>
            <person name="Gilbert D.G."/>
        </authorList>
    </citation>
    <scope>NUCLEOTIDE SEQUENCE</scope>
    <source>
        <strain evidence="3">Phyl III-seqv23</strain>
    </source>
</reference>
<organism evidence="3">
    <name type="scientific">Ralstonia solanacearum</name>
    <name type="common">Pseudomonas solanacearum</name>
    <dbReference type="NCBI Taxonomy" id="305"/>
    <lineage>
        <taxon>Bacteria</taxon>
        <taxon>Pseudomonadati</taxon>
        <taxon>Pseudomonadota</taxon>
        <taxon>Betaproteobacteria</taxon>
        <taxon>Burkholderiales</taxon>
        <taxon>Burkholderiaceae</taxon>
        <taxon>Ralstonia</taxon>
        <taxon>Ralstonia solanacearum species complex</taxon>
    </lineage>
</organism>
<evidence type="ECO:0000313" key="1">
    <source>
        <dbReference type="EMBL" id="CUV21469.1"/>
    </source>
</evidence>
<accession>A0A0S4W1B8</accession>
<evidence type="ECO:0000313" key="4">
    <source>
        <dbReference type="EMBL" id="CUV62887.1"/>
    </source>
</evidence>
<dbReference type="EMBL" id="LN899825">
    <property type="protein sequence ID" value="CUV33821.1"/>
    <property type="molecule type" value="Genomic_DNA"/>
</dbReference>
<dbReference type="AlphaFoldDB" id="A0A0S4W1B8"/>